<proteinExistence type="predicted"/>
<protein>
    <recommendedName>
        <fullName evidence="3">DNA-directed DNA polymerase</fullName>
    </recommendedName>
</protein>
<gene>
    <name evidence="1" type="ORF">GCM10025876_14360</name>
</gene>
<keyword evidence="2" id="KW-1185">Reference proteome</keyword>
<sequence>MSLTAVTCRRLADRTALADSLRCLDALGQARKRLAGNVSPVLTMEAMALALRPRTAA</sequence>
<evidence type="ECO:0000313" key="1">
    <source>
        <dbReference type="EMBL" id="GMA35232.1"/>
    </source>
</evidence>
<reference evidence="2" key="1">
    <citation type="journal article" date="2019" name="Int. J. Syst. Evol. Microbiol.">
        <title>The Global Catalogue of Microorganisms (GCM) 10K type strain sequencing project: providing services to taxonomists for standard genome sequencing and annotation.</title>
        <authorList>
            <consortium name="The Broad Institute Genomics Platform"/>
            <consortium name="The Broad Institute Genome Sequencing Center for Infectious Disease"/>
            <person name="Wu L."/>
            <person name="Ma J."/>
        </authorList>
    </citation>
    <scope>NUCLEOTIDE SEQUENCE [LARGE SCALE GENOMIC DNA]</scope>
    <source>
        <strain evidence="2">NBRC 112299</strain>
    </source>
</reference>
<organism evidence="1 2">
    <name type="scientific">Demequina litorisediminis</name>
    <dbReference type="NCBI Taxonomy" id="1849022"/>
    <lineage>
        <taxon>Bacteria</taxon>
        <taxon>Bacillati</taxon>
        <taxon>Actinomycetota</taxon>
        <taxon>Actinomycetes</taxon>
        <taxon>Micrococcales</taxon>
        <taxon>Demequinaceae</taxon>
        <taxon>Demequina</taxon>
    </lineage>
</organism>
<dbReference type="RefSeq" id="WP_348523499.1">
    <property type="nucleotide sequence ID" value="NZ_BSUN01000001.1"/>
</dbReference>
<comment type="caution">
    <text evidence="1">The sequence shown here is derived from an EMBL/GenBank/DDBJ whole genome shotgun (WGS) entry which is preliminary data.</text>
</comment>
<accession>A0ABQ6IBN8</accession>
<dbReference type="EMBL" id="BSUN01000001">
    <property type="protein sequence ID" value="GMA35232.1"/>
    <property type="molecule type" value="Genomic_DNA"/>
</dbReference>
<name>A0ABQ6IBN8_9MICO</name>
<evidence type="ECO:0008006" key="3">
    <source>
        <dbReference type="Google" id="ProtNLM"/>
    </source>
</evidence>
<dbReference type="Proteomes" id="UP001157125">
    <property type="component" value="Unassembled WGS sequence"/>
</dbReference>
<evidence type="ECO:0000313" key="2">
    <source>
        <dbReference type="Proteomes" id="UP001157125"/>
    </source>
</evidence>